<feature type="signal peptide" evidence="1">
    <location>
        <begin position="1"/>
        <end position="18"/>
    </location>
</feature>
<evidence type="ECO:0000313" key="3">
    <source>
        <dbReference type="Proteomes" id="UP001212841"/>
    </source>
</evidence>
<keyword evidence="3" id="KW-1185">Reference proteome</keyword>
<dbReference type="Proteomes" id="UP001212841">
    <property type="component" value="Unassembled WGS sequence"/>
</dbReference>
<proteinExistence type="predicted"/>
<evidence type="ECO:0000313" key="2">
    <source>
        <dbReference type="EMBL" id="KAJ3036568.1"/>
    </source>
</evidence>
<name>A0AAD5S2D5_9FUNG</name>
<sequence>MRSPISLILLSLLAFASAQTTSPSIPTRVAVPPACPECNSVLSAILACPATNPTPQTKEAWLAAAKTIVPCLCKALSTPASESCANCILSADSFGSSTTLFSSLKQNCAQSEAEATQAFLNAVGAVLVDPVTSTTADSSAPTQAGNAGNGATKVSGAESLLDGGSIMAVFAGALGVAAAAL</sequence>
<keyword evidence="1" id="KW-0732">Signal</keyword>
<organism evidence="2 3">
    <name type="scientific">Rhizophlyctis rosea</name>
    <dbReference type="NCBI Taxonomy" id="64517"/>
    <lineage>
        <taxon>Eukaryota</taxon>
        <taxon>Fungi</taxon>
        <taxon>Fungi incertae sedis</taxon>
        <taxon>Chytridiomycota</taxon>
        <taxon>Chytridiomycota incertae sedis</taxon>
        <taxon>Chytridiomycetes</taxon>
        <taxon>Rhizophlyctidales</taxon>
        <taxon>Rhizophlyctidaceae</taxon>
        <taxon>Rhizophlyctis</taxon>
    </lineage>
</organism>
<evidence type="ECO:0000256" key="1">
    <source>
        <dbReference type="SAM" id="SignalP"/>
    </source>
</evidence>
<accession>A0AAD5S2D5</accession>
<feature type="chain" id="PRO_5042047022" evidence="1">
    <location>
        <begin position="19"/>
        <end position="181"/>
    </location>
</feature>
<gene>
    <name evidence="2" type="ORF">HK097_003800</name>
</gene>
<dbReference type="EMBL" id="JADGJD010001922">
    <property type="protein sequence ID" value="KAJ3036568.1"/>
    <property type="molecule type" value="Genomic_DNA"/>
</dbReference>
<dbReference type="AlphaFoldDB" id="A0AAD5S2D5"/>
<comment type="caution">
    <text evidence="2">The sequence shown here is derived from an EMBL/GenBank/DDBJ whole genome shotgun (WGS) entry which is preliminary data.</text>
</comment>
<reference evidence="2" key="1">
    <citation type="submission" date="2020-05" db="EMBL/GenBank/DDBJ databases">
        <title>Phylogenomic resolution of chytrid fungi.</title>
        <authorList>
            <person name="Stajich J.E."/>
            <person name="Amses K."/>
            <person name="Simmons R."/>
            <person name="Seto K."/>
            <person name="Myers J."/>
            <person name="Bonds A."/>
            <person name="Quandt C.A."/>
            <person name="Barry K."/>
            <person name="Liu P."/>
            <person name="Grigoriev I."/>
            <person name="Longcore J.E."/>
            <person name="James T.Y."/>
        </authorList>
    </citation>
    <scope>NUCLEOTIDE SEQUENCE</scope>
    <source>
        <strain evidence="2">JEL0318</strain>
    </source>
</reference>
<protein>
    <submittedName>
        <fullName evidence="2">Uncharacterized protein</fullName>
    </submittedName>
</protein>